<feature type="transmembrane region" description="Helical" evidence="1">
    <location>
        <begin position="134"/>
        <end position="161"/>
    </location>
</feature>
<dbReference type="Proteomes" id="UP000662314">
    <property type="component" value="Unassembled WGS sequence"/>
</dbReference>
<feature type="transmembrane region" description="Helical" evidence="1">
    <location>
        <begin position="271"/>
        <end position="290"/>
    </location>
</feature>
<reference evidence="2 3" key="1">
    <citation type="journal article" date="2021" name="Int. J. Syst. Evol. Microbiol.">
        <title>Amazonocrinis nigriterrae gen. nov., sp. nov., Atlanticothrix silvestris gen. nov., sp. nov. and Dendronalium phyllosphericum gen. nov., sp. nov., nostocacean cyanobacteria from Brazilian environments.</title>
        <authorList>
            <person name="Alvarenga D.O."/>
            <person name="Andreote A.P.D."/>
            <person name="Branco L.H.Z."/>
            <person name="Delbaje E."/>
            <person name="Cruz R.B."/>
            <person name="Varani A.M."/>
            <person name="Fiore M.F."/>
        </authorList>
    </citation>
    <scope>NUCLEOTIDE SEQUENCE [LARGE SCALE GENOMIC DNA]</scope>
    <source>
        <strain evidence="2 3">CENA369</strain>
    </source>
</reference>
<evidence type="ECO:0000256" key="1">
    <source>
        <dbReference type="SAM" id="Phobius"/>
    </source>
</evidence>
<protein>
    <submittedName>
        <fullName evidence="2">Uncharacterized protein</fullName>
    </submittedName>
</protein>
<keyword evidence="3" id="KW-1185">Reference proteome</keyword>
<gene>
    <name evidence="2" type="ORF">I8752_03785</name>
</gene>
<feature type="transmembrane region" description="Helical" evidence="1">
    <location>
        <begin position="361"/>
        <end position="378"/>
    </location>
</feature>
<organism evidence="2 3">
    <name type="scientific">Dendronalium phyllosphericum CENA369</name>
    <dbReference type="NCBI Taxonomy" id="1725256"/>
    <lineage>
        <taxon>Bacteria</taxon>
        <taxon>Bacillati</taxon>
        <taxon>Cyanobacteriota</taxon>
        <taxon>Cyanophyceae</taxon>
        <taxon>Nostocales</taxon>
        <taxon>Nostocaceae</taxon>
        <taxon>Dendronalium</taxon>
        <taxon>Dendronalium phyllosphericum</taxon>
    </lineage>
</organism>
<accession>A0A8J7I249</accession>
<evidence type="ECO:0000313" key="3">
    <source>
        <dbReference type="Proteomes" id="UP000662314"/>
    </source>
</evidence>
<feature type="transmembrane region" description="Helical" evidence="1">
    <location>
        <begin position="217"/>
        <end position="238"/>
    </location>
</feature>
<dbReference type="AlphaFoldDB" id="A0A8J7I249"/>
<keyword evidence="1" id="KW-0812">Transmembrane</keyword>
<keyword evidence="1" id="KW-1133">Transmembrane helix</keyword>
<feature type="transmembrane region" description="Helical" evidence="1">
    <location>
        <begin position="167"/>
        <end position="186"/>
    </location>
</feature>
<evidence type="ECO:0000313" key="2">
    <source>
        <dbReference type="EMBL" id="MBH8572168.1"/>
    </source>
</evidence>
<comment type="caution">
    <text evidence="2">The sequence shown here is derived from an EMBL/GenBank/DDBJ whole genome shotgun (WGS) entry which is preliminary data.</text>
</comment>
<dbReference type="RefSeq" id="WP_214430997.1">
    <property type="nucleotide sequence ID" value="NZ_CAWPUQ010000317.1"/>
</dbReference>
<keyword evidence="1" id="KW-0472">Membrane</keyword>
<sequence>MTQPSILELAKQGDAQAIASTINYLFKHKGIIAKAFLKDVFLQIVLESEQVPEKESSVALIHKLMMKLQVKSIKSVKIYGKKTGQHLAVWVECLNFTSNREDLQKNLNPQSNPKAIVQSWPAWIPYPHSWYRTFVLIPFIALIVILSFKFTGFWGFILSAITNKIEILFIFLVLGILLPLLSVAYIHSFWLSLWKKQSASPHWPQWLPNPTSLWEGFYSELVFFLSLLVTIVILLPFLPLTTCDYPQLLAFCNIREAVLNYYIQTYYIDKIALFIWIFAAAYLYQAEYLFRRNFIPKIKSLLKKYQSKRQSYRIDKTDVYMDKLRGDMGITQMNKGKIQQTQMTSFSQYHNQNTKKPRKQLLILFLMTLISVGIYLFYKLPNKQEIPVTITSKIPVLPSEIVGVTPSTVTSELSSTIPKTDNFREAVNQAISAANLTQSAKSQDEWKIIVNKWKTAIALMKTVPDSSANYAIAQQKVIEYQRNLNYAEKNAVGVI</sequence>
<dbReference type="EMBL" id="JAECZA010000008">
    <property type="protein sequence ID" value="MBH8572168.1"/>
    <property type="molecule type" value="Genomic_DNA"/>
</dbReference>
<proteinExistence type="predicted"/>
<name>A0A8J7I249_9NOST</name>